<dbReference type="PROSITE" id="PS51257">
    <property type="entry name" value="PROKAR_LIPOPROTEIN"/>
    <property type="match status" value="1"/>
</dbReference>
<sequence>MRSTAAALLLLALAGCGKKETPEYRLSAEQMAWQPYHVGDVLRFGQARSSKVRTFSITEVDDRIVELCNCGGIPVLAGPTPSRLQQIRVDVLRTDTVRYVRSSSSTPGRPDSIPMTQGGTLLEMSLDDNHGAGPVVVRTQLYWDFGFYNNLPVQEAIAGKALPDTTARVLPSLRVGGVSYGPVIQVSNSPYAAVPTPRTKPIRRLYYAKGVGVVAFLEGGTLWYRLP</sequence>
<name>A0ABY4B3V2_9BACT</name>
<proteinExistence type="predicted"/>
<evidence type="ECO:0000313" key="2">
    <source>
        <dbReference type="Proteomes" id="UP000831390"/>
    </source>
</evidence>
<gene>
    <name evidence="1" type="ORF">MTP16_22280</name>
</gene>
<dbReference type="RefSeq" id="WP_243514177.1">
    <property type="nucleotide sequence ID" value="NZ_CP094534.1"/>
</dbReference>
<dbReference type="EMBL" id="CP094534">
    <property type="protein sequence ID" value="UOE33828.1"/>
    <property type="molecule type" value="Genomic_DNA"/>
</dbReference>
<evidence type="ECO:0000313" key="1">
    <source>
        <dbReference type="EMBL" id="UOE33828.1"/>
    </source>
</evidence>
<accession>A0ABY4B3V2</accession>
<keyword evidence="2" id="KW-1185">Reference proteome</keyword>
<organism evidence="1 2">
    <name type="scientific">Hymenobacter monticola</name>
    <dbReference type="NCBI Taxonomy" id="1705399"/>
    <lineage>
        <taxon>Bacteria</taxon>
        <taxon>Pseudomonadati</taxon>
        <taxon>Bacteroidota</taxon>
        <taxon>Cytophagia</taxon>
        <taxon>Cytophagales</taxon>
        <taxon>Hymenobacteraceae</taxon>
        <taxon>Hymenobacter</taxon>
    </lineage>
</organism>
<protein>
    <submittedName>
        <fullName evidence="1">Uncharacterized protein</fullName>
    </submittedName>
</protein>
<dbReference type="Proteomes" id="UP000831390">
    <property type="component" value="Chromosome"/>
</dbReference>
<reference evidence="1 2" key="1">
    <citation type="submission" date="2022-03" db="EMBL/GenBank/DDBJ databases">
        <title>Hymenobactersp. isolated from the air.</title>
        <authorList>
            <person name="Won M."/>
            <person name="Kwon S.-W."/>
        </authorList>
    </citation>
    <scope>NUCLEOTIDE SEQUENCE [LARGE SCALE GENOMIC DNA]</scope>
    <source>
        <strain evidence="1 2">KACC 22596</strain>
    </source>
</reference>